<dbReference type="PANTHER" id="PTHR22382">
    <property type="entry name" value="RIKEN CDNA 4921504E06 GENE"/>
    <property type="match status" value="1"/>
</dbReference>
<sequence>MHLLSTTPSISEKLHVGLYCMDCACQTDRDEIIQLKSTTKLLKNVHHEIELVKNELTFTRDSLRSSFYDESQANAKTMYYQLIDKLDEMRKNHTKALETLRLSYRSQLQDFISQAKNIINIDKSASSESASQKQRAAHDNLEKTLFNQAAIKGYENEINNLKKEIEQLQETSQHEIKLATAFLNDEKTRLNKELSIANRIISQFEETLTKKDEQIRDLKSDLSTLQLKMKEAKKVVVREPEPPPVVITQTRLTQTDPWTPPAAPPPPPPKAEVPQKEVLVMKKPTVITLETEQQTKANIEAIENRYEAMLDQKDAEIQQLMLEMNNQSKALRNNKVDKPTVTEERHRNEMKRFTEKHKHEIQMWETKYDILHRSMMVLRDEMYTRQTRIRDRFNGKPAVST</sequence>
<dbReference type="AlphaFoldDB" id="A0A818UEW4"/>
<protein>
    <recommendedName>
        <fullName evidence="2">DUF4709 domain-containing protein</fullName>
    </recommendedName>
</protein>
<reference evidence="3" key="1">
    <citation type="submission" date="2021-02" db="EMBL/GenBank/DDBJ databases">
        <authorList>
            <person name="Nowell W R."/>
        </authorList>
    </citation>
    <scope>NUCLEOTIDE SEQUENCE</scope>
</reference>
<evidence type="ECO:0000256" key="1">
    <source>
        <dbReference type="SAM" id="Coils"/>
    </source>
</evidence>
<name>A0A818UEW4_9BILA</name>
<feature type="coiled-coil region" evidence="1">
    <location>
        <begin position="151"/>
        <end position="235"/>
    </location>
</feature>
<evidence type="ECO:0000313" key="3">
    <source>
        <dbReference type="EMBL" id="CAF3697070.1"/>
    </source>
</evidence>
<gene>
    <name evidence="3" type="ORF">KXQ929_LOCUS10771</name>
</gene>
<dbReference type="EMBL" id="CAJOBB010000517">
    <property type="protein sequence ID" value="CAF3697070.1"/>
    <property type="molecule type" value="Genomic_DNA"/>
</dbReference>
<dbReference type="Proteomes" id="UP000663868">
    <property type="component" value="Unassembled WGS sequence"/>
</dbReference>
<keyword evidence="1" id="KW-0175">Coiled coil</keyword>
<dbReference type="InterPro" id="IPR040119">
    <property type="entry name" value="C10orf67-like"/>
</dbReference>
<dbReference type="PANTHER" id="PTHR22382:SF7">
    <property type="entry name" value="RIKEN CDNA 4921504E06 GENE"/>
    <property type="match status" value="1"/>
</dbReference>
<proteinExistence type="predicted"/>
<organism evidence="3 4">
    <name type="scientific">Adineta steineri</name>
    <dbReference type="NCBI Taxonomy" id="433720"/>
    <lineage>
        <taxon>Eukaryota</taxon>
        <taxon>Metazoa</taxon>
        <taxon>Spiralia</taxon>
        <taxon>Gnathifera</taxon>
        <taxon>Rotifera</taxon>
        <taxon>Eurotatoria</taxon>
        <taxon>Bdelloidea</taxon>
        <taxon>Adinetida</taxon>
        <taxon>Adinetidae</taxon>
        <taxon>Adineta</taxon>
    </lineage>
</organism>
<accession>A0A818UEW4</accession>
<evidence type="ECO:0000259" key="2">
    <source>
        <dbReference type="Pfam" id="PF15821"/>
    </source>
</evidence>
<evidence type="ECO:0000313" key="4">
    <source>
        <dbReference type="Proteomes" id="UP000663868"/>
    </source>
</evidence>
<dbReference type="InterPro" id="IPR031651">
    <property type="entry name" value="DUF4709"/>
</dbReference>
<feature type="coiled-coil region" evidence="1">
    <location>
        <begin position="292"/>
        <end position="330"/>
    </location>
</feature>
<feature type="domain" description="DUF4709" evidence="2">
    <location>
        <begin position="8"/>
        <end position="114"/>
    </location>
</feature>
<comment type="caution">
    <text evidence="3">The sequence shown here is derived from an EMBL/GenBank/DDBJ whole genome shotgun (WGS) entry which is preliminary data.</text>
</comment>
<dbReference type="Pfam" id="PF15821">
    <property type="entry name" value="DUF4709"/>
    <property type="match status" value="1"/>
</dbReference>